<keyword evidence="6" id="KW-0963">Cytoplasm</keyword>
<dbReference type="OrthoDB" id="9794842at2"/>
<evidence type="ECO:0000256" key="12">
    <source>
        <dbReference type="ARBA" id="ARBA00042615"/>
    </source>
</evidence>
<dbReference type="FunFam" id="3.40.80.10:FF:000002">
    <property type="entry name" value="1,6-anhydro-N-acetylmuramyl-L-alanine amidase"/>
    <property type="match status" value="1"/>
</dbReference>
<sequence>MNPEPDAAVAHLGVESPTPRCSPPRIDEGVHARAHAHAVVEDKAGVYADIDEEGWLEGAERRPSPSQDARPPGTEIDLLVIHNISLPPGDFSGDWIDDLFLDRLDPAAHPYFREIAGLRVSAHLLIRRNGRLLQYVPFEQRAWHAGVSRFAGRERCNDFSIGIELEGTDDRPFTEAQYARLAECTRHILRRYPGITEERIAGHAAIAPDRKTDPGPAFDWNRFRRSIRAEGQAVDPYPPTE</sequence>
<dbReference type="GO" id="GO:0046872">
    <property type="term" value="F:metal ion binding"/>
    <property type="evidence" value="ECO:0007669"/>
    <property type="project" value="UniProtKB-KW"/>
</dbReference>
<dbReference type="GO" id="GO:0009254">
    <property type="term" value="P:peptidoglycan turnover"/>
    <property type="evidence" value="ECO:0007669"/>
    <property type="project" value="TreeGrafter"/>
</dbReference>
<evidence type="ECO:0000256" key="9">
    <source>
        <dbReference type="ARBA" id="ARBA00022833"/>
    </source>
</evidence>
<proteinExistence type="inferred from homology"/>
<dbReference type="PANTHER" id="PTHR30417:SF4">
    <property type="entry name" value="1,6-ANHYDRO-N-ACETYLMURAMYL-L-ALANINE AMIDASE AMPD"/>
    <property type="match status" value="1"/>
</dbReference>
<evidence type="ECO:0000256" key="11">
    <source>
        <dbReference type="ARBA" id="ARBA00039257"/>
    </source>
</evidence>
<comment type="similarity">
    <text evidence="4">Belongs to the N-acetylmuramoyl-L-alanine amidase 2 family.</text>
</comment>
<dbReference type="AlphaFoldDB" id="A0A1H2YQP7"/>
<organism evidence="15 16">
    <name type="scientific">Thiocapsa roseopersicina</name>
    <dbReference type="NCBI Taxonomy" id="1058"/>
    <lineage>
        <taxon>Bacteria</taxon>
        <taxon>Pseudomonadati</taxon>
        <taxon>Pseudomonadota</taxon>
        <taxon>Gammaproteobacteria</taxon>
        <taxon>Chromatiales</taxon>
        <taxon>Chromatiaceae</taxon>
        <taxon>Thiocapsa</taxon>
    </lineage>
</organism>
<accession>A0A1H2YQP7</accession>
<keyword evidence="10" id="KW-0961">Cell wall biogenesis/degradation</keyword>
<comment type="subcellular location">
    <subcellularLocation>
        <location evidence="3">Cytoplasm</location>
    </subcellularLocation>
</comment>
<dbReference type="GO" id="GO:0005737">
    <property type="term" value="C:cytoplasm"/>
    <property type="evidence" value="ECO:0007669"/>
    <property type="project" value="UniProtKB-SubCell"/>
</dbReference>
<dbReference type="NCBIfam" id="NF008758">
    <property type="entry name" value="PRK11789.1"/>
    <property type="match status" value="1"/>
</dbReference>
<evidence type="ECO:0000256" key="4">
    <source>
        <dbReference type="ARBA" id="ARBA00007553"/>
    </source>
</evidence>
<dbReference type="InterPro" id="IPR036505">
    <property type="entry name" value="Amidase/PGRP_sf"/>
</dbReference>
<name>A0A1H2YQP7_THIRO</name>
<dbReference type="GO" id="GO:0071555">
    <property type="term" value="P:cell wall organization"/>
    <property type="evidence" value="ECO:0007669"/>
    <property type="project" value="UniProtKB-KW"/>
</dbReference>
<protein>
    <recommendedName>
        <fullName evidence="11">1,6-anhydro-N-acetylmuramyl-L-alanine amidase AmpD</fullName>
        <ecNumber evidence="5">3.5.1.28</ecNumber>
    </recommendedName>
    <alternativeName>
        <fullName evidence="12">N-acetylmuramoyl-L-alanine amidase</fullName>
    </alternativeName>
</protein>
<dbReference type="GO" id="GO:0008745">
    <property type="term" value="F:N-acetylmuramoyl-L-alanine amidase activity"/>
    <property type="evidence" value="ECO:0007669"/>
    <property type="project" value="UniProtKB-EC"/>
</dbReference>
<comment type="cofactor">
    <cofactor evidence="2">
        <name>Zn(2+)</name>
        <dbReference type="ChEBI" id="CHEBI:29105"/>
    </cofactor>
</comment>
<feature type="domain" description="N-acetylmuramoyl-L-alanine amidase" evidence="14">
    <location>
        <begin position="64"/>
        <end position="215"/>
    </location>
</feature>
<evidence type="ECO:0000256" key="1">
    <source>
        <dbReference type="ARBA" id="ARBA00001561"/>
    </source>
</evidence>
<keyword evidence="7" id="KW-0479">Metal-binding</keyword>
<evidence type="ECO:0000256" key="7">
    <source>
        <dbReference type="ARBA" id="ARBA00022723"/>
    </source>
</evidence>
<evidence type="ECO:0000256" key="3">
    <source>
        <dbReference type="ARBA" id="ARBA00004496"/>
    </source>
</evidence>
<gene>
    <name evidence="15" type="ORF">SAMN05421783_113142</name>
</gene>
<reference evidence="16" key="1">
    <citation type="submission" date="2016-10" db="EMBL/GenBank/DDBJ databases">
        <authorList>
            <person name="Varghese N."/>
            <person name="Submissions S."/>
        </authorList>
    </citation>
    <scope>NUCLEOTIDE SEQUENCE [LARGE SCALE GENOMIC DNA]</scope>
    <source>
        <strain evidence="16">DSM 217</strain>
    </source>
</reference>
<evidence type="ECO:0000256" key="10">
    <source>
        <dbReference type="ARBA" id="ARBA00023316"/>
    </source>
</evidence>
<dbReference type="SUPFAM" id="SSF55846">
    <property type="entry name" value="N-acetylmuramoyl-L-alanine amidase-like"/>
    <property type="match status" value="1"/>
</dbReference>
<dbReference type="InterPro" id="IPR002502">
    <property type="entry name" value="Amidase_domain"/>
</dbReference>
<dbReference type="Gene3D" id="3.40.80.10">
    <property type="entry name" value="Peptidoglycan recognition protein-like"/>
    <property type="match status" value="1"/>
</dbReference>
<evidence type="ECO:0000256" key="5">
    <source>
        <dbReference type="ARBA" id="ARBA00011901"/>
    </source>
</evidence>
<dbReference type="STRING" id="1058.SAMN05421783_113142"/>
<dbReference type="Pfam" id="PF01510">
    <property type="entry name" value="Amidase_2"/>
    <property type="match status" value="1"/>
</dbReference>
<dbReference type="EMBL" id="FNNZ01000013">
    <property type="protein sequence ID" value="SDX07542.1"/>
    <property type="molecule type" value="Genomic_DNA"/>
</dbReference>
<evidence type="ECO:0000256" key="2">
    <source>
        <dbReference type="ARBA" id="ARBA00001947"/>
    </source>
</evidence>
<evidence type="ECO:0000256" key="13">
    <source>
        <dbReference type="SAM" id="MobiDB-lite"/>
    </source>
</evidence>
<evidence type="ECO:0000313" key="15">
    <source>
        <dbReference type="EMBL" id="SDX07542.1"/>
    </source>
</evidence>
<dbReference type="GO" id="GO:0009253">
    <property type="term" value="P:peptidoglycan catabolic process"/>
    <property type="evidence" value="ECO:0007669"/>
    <property type="project" value="InterPro"/>
</dbReference>
<keyword evidence="8" id="KW-0378">Hydrolase</keyword>
<dbReference type="SMART" id="SM00644">
    <property type="entry name" value="Ami_2"/>
    <property type="match status" value="1"/>
</dbReference>
<keyword evidence="16" id="KW-1185">Reference proteome</keyword>
<dbReference type="EC" id="3.5.1.28" evidence="5"/>
<dbReference type="InterPro" id="IPR051206">
    <property type="entry name" value="NAMLAA_amidase_2"/>
</dbReference>
<comment type="catalytic activity">
    <reaction evidence="1">
        <text>Hydrolyzes the link between N-acetylmuramoyl residues and L-amino acid residues in certain cell-wall glycopeptides.</text>
        <dbReference type="EC" id="3.5.1.28"/>
    </reaction>
</comment>
<evidence type="ECO:0000256" key="6">
    <source>
        <dbReference type="ARBA" id="ARBA00022490"/>
    </source>
</evidence>
<keyword evidence="9" id="KW-0862">Zinc</keyword>
<evidence type="ECO:0000256" key="8">
    <source>
        <dbReference type="ARBA" id="ARBA00022801"/>
    </source>
</evidence>
<dbReference type="PANTHER" id="PTHR30417">
    <property type="entry name" value="N-ACETYLMURAMOYL-L-ALANINE AMIDASE AMID"/>
    <property type="match status" value="1"/>
</dbReference>
<feature type="region of interest" description="Disordered" evidence="13">
    <location>
        <begin position="1"/>
        <end position="27"/>
    </location>
</feature>
<evidence type="ECO:0000313" key="16">
    <source>
        <dbReference type="Proteomes" id="UP000198816"/>
    </source>
</evidence>
<evidence type="ECO:0000259" key="14">
    <source>
        <dbReference type="SMART" id="SM00644"/>
    </source>
</evidence>
<dbReference type="Proteomes" id="UP000198816">
    <property type="component" value="Unassembled WGS sequence"/>
</dbReference>
<dbReference type="CDD" id="cd06583">
    <property type="entry name" value="PGRP"/>
    <property type="match status" value="1"/>
</dbReference>